<dbReference type="EMBL" id="JACHBR010000001">
    <property type="protein sequence ID" value="MBB5629579.1"/>
    <property type="molecule type" value="Genomic_DNA"/>
</dbReference>
<keyword evidence="1" id="KW-1133">Transmembrane helix</keyword>
<organism evidence="2 3">
    <name type="scientific">Sphaerisporangium krabiense</name>
    <dbReference type="NCBI Taxonomy" id="763782"/>
    <lineage>
        <taxon>Bacteria</taxon>
        <taxon>Bacillati</taxon>
        <taxon>Actinomycetota</taxon>
        <taxon>Actinomycetes</taxon>
        <taxon>Streptosporangiales</taxon>
        <taxon>Streptosporangiaceae</taxon>
        <taxon>Sphaerisporangium</taxon>
    </lineage>
</organism>
<dbReference type="AlphaFoldDB" id="A0A7W8Z8S9"/>
<accession>A0A7W8Z8S9</accession>
<evidence type="ECO:0008006" key="4">
    <source>
        <dbReference type="Google" id="ProtNLM"/>
    </source>
</evidence>
<reference evidence="2 3" key="1">
    <citation type="submission" date="2020-08" db="EMBL/GenBank/DDBJ databases">
        <title>Sequencing the genomes of 1000 actinobacteria strains.</title>
        <authorList>
            <person name="Klenk H.-P."/>
        </authorList>
    </citation>
    <scope>NUCLEOTIDE SEQUENCE [LARGE SCALE GENOMIC DNA]</scope>
    <source>
        <strain evidence="2 3">DSM 45790</strain>
    </source>
</reference>
<dbReference type="Proteomes" id="UP000588112">
    <property type="component" value="Unassembled WGS sequence"/>
</dbReference>
<feature type="transmembrane region" description="Helical" evidence="1">
    <location>
        <begin position="251"/>
        <end position="273"/>
    </location>
</feature>
<feature type="transmembrane region" description="Helical" evidence="1">
    <location>
        <begin position="113"/>
        <end position="135"/>
    </location>
</feature>
<dbReference type="RefSeq" id="WP_221314771.1">
    <property type="nucleotide sequence ID" value="NZ_BOOS01000077.1"/>
</dbReference>
<comment type="caution">
    <text evidence="2">The sequence shown here is derived from an EMBL/GenBank/DDBJ whole genome shotgun (WGS) entry which is preliminary data.</text>
</comment>
<gene>
    <name evidence="2" type="ORF">BJ981_005278</name>
</gene>
<feature type="transmembrane region" description="Helical" evidence="1">
    <location>
        <begin position="375"/>
        <end position="395"/>
    </location>
</feature>
<evidence type="ECO:0000313" key="2">
    <source>
        <dbReference type="EMBL" id="MBB5629579.1"/>
    </source>
</evidence>
<feature type="transmembrane region" description="Helical" evidence="1">
    <location>
        <begin position="218"/>
        <end position="239"/>
    </location>
</feature>
<evidence type="ECO:0000313" key="3">
    <source>
        <dbReference type="Proteomes" id="UP000588112"/>
    </source>
</evidence>
<keyword evidence="1" id="KW-0472">Membrane</keyword>
<feature type="transmembrane region" description="Helical" evidence="1">
    <location>
        <begin position="330"/>
        <end position="355"/>
    </location>
</feature>
<name>A0A7W8Z8S9_9ACTN</name>
<keyword evidence="3" id="KW-1185">Reference proteome</keyword>
<proteinExistence type="predicted"/>
<evidence type="ECO:0000256" key="1">
    <source>
        <dbReference type="SAM" id="Phobius"/>
    </source>
</evidence>
<sequence>MTDAEAVQDAPIAYDPDAPLPLHPLVHLADGEEVTVGRPDIDSYGIFPPDGAELLRRLEEGMTPRDAAAWYAATYRENVDIDDVIAALGELDFLRAGGESAPEPSAPLRWRRFGTALFSPPAWILYGLLITWALVAAVRAPDLVPRYGNIFFTEYYTVIEVTLFVAAVPQLLLHEAFHALAGRRLGLRSRLRIGRRLYFIVLETSLDGLVAVPRRKRYLPIVAGMLADLLVMAALTVAADLTREPGGGLSFAGRFCLAFAFAILLRIIWQFSLYLRTDLYVLVSTALGCVDLHTTAKQMLADRVNRVLGRRDRLHDESRWHPVDRRVARWYSWLIVAGYTVSLATFLAAVLPLTYQMFAGVLGRFTGGGATWAELLDSAVFTGFVAVQLAVLAWMTVRDRLRRRREARLHHVIA</sequence>
<feature type="transmembrane region" description="Helical" evidence="1">
    <location>
        <begin position="155"/>
        <end position="173"/>
    </location>
</feature>
<keyword evidence="1" id="KW-0812">Transmembrane</keyword>
<protein>
    <recommendedName>
        <fullName evidence="4">Peptide zinc metalloprotease protein</fullName>
    </recommendedName>
</protein>